<protein>
    <submittedName>
        <fullName evidence="2">Uncharacterized protein</fullName>
    </submittedName>
</protein>
<evidence type="ECO:0000313" key="3">
    <source>
        <dbReference type="Proteomes" id="UP000008068"/>
    </source>
</evidence>
<dbReference type="EMBL" id="GL379789">
    <property type="protein sequence ID" value="EGT45802.1"/>
    <property type="molecule type" value="Genomic_DNA"/>
</dbReference>
<dbReference type="Proteomes" id="UP000008068">
    <property type="component" value="Unassembled WGS sequence"/>
</dbReference>
<reference evidence="3" key="1">
    <citation type="submission" date="2011-07" db="EMBL/GenBank/DDBJ databases">
        <authorList>
            <consortium name="Caenorhabditis brenneri Sequencing and Analysis Consortium"/>
            <person name="Wilson R.K."/>
        </authorList>
    </citation>
    <scope>NUCLEOTIDE SEQUENCE [LARGE SCALE GENOMIC DNA]</scope>
    <source>
        <strain evidence="3">PB2801</strain>
    </source>
</reference>
<gene>
    <name evidence="2" type="ORF">CAEBREN_17116</name>
</gene>
<evidence type="ECO:0000313" key="2">
    <source>
        <dbReference type="EMBL" id="EGT45802.1"/>
    </source>
</evidence>
<dbReference type="AlphaFoldDB" id="G0MBW1"/>
<organism evidence="3">
    <name type="scientific">Caenorhabditis brenneri</name>
    <name type="common">Nematode worm</name>
    <dbReference type="NCBI Taxonomy" id="135651"/>
    <lineage>
        <taxon>Eukaryota</taxon>
        <taxon>Metazoa</taxon>
        <taxon>Ecdysozoa</taxon>
        <taxon>Nematoda</taxon>
        <taxon>Chromadorea</taxon>
        <taxon>Rhabditida</taxon>
        <taxon>Rhabditina</taxon>
        <taxon>Rhabditomorpha</taxon>
        <taxon>Rhabditoidea</taxon>
        <taxon>Rhabditidae</taxon>
        <taxon>Peloderinae</taxon>
        <taxon>Caenorhabditis</taxon>
    </lineage>
</organism>
<dbReference type="HOGENOM" id="CLU_063304_0_0_1"/>
<keyword evidence="1" id="KW-1133">Transmembrane helix</keyword>
<feature type="transmembrane region" description="Helical" evidence="1">
    <location>
        <begin position="86"/>
        <end position="105"/>
    </location>
</feature>
<accession>G0MBW1</accession>
<keyword evidence="1" id="KW-0812">Transmembrane</keyword>
<name>G0MBW1_CAEBE</name>
<keyword evidence="1" id="KW-0472">Membrane</keyword>
<evidence type="ECO:0000256" key="1">
    <source>
        <dbReference type="SAM" id="Phobius"/>
    </source>
</evidence>
<feature type="transmembrane region" description="Helical" evidence="1">
    <location>
        <begin position="125"/>
        <end position="147"/>
    </location>
</feature>
<proteinExistence type="predicted"/>
<keyword evidence="3" id="KW-1185">Reference proteome</keyword>
<dbReference type="InParanoid" id="G0MBW1"/>
<sequence>MLKDLIPSTNDTFPTFIYRKLNTLGSNPTKSDLDFINELINEPVQEEERVVPHEEVQEWKKLEKKALNDQNSYKKETKIMTKTEKYLIRFSFSLLLLVCFCWKILPYMLEDDENSEDPMLLLLSWPIDFIAVAIYIFCLYGSNLGALKPVKHQVLENEDDDDDWQDSMTSTELLSMQKVLVNEWNKLEKERTEQLARLRTLHGHGLLRFPCLCDPS</sequence>